<dbReference type="AlphaFoldDB" id="A0A5C8NFN6"/>
<keyword evidence="3" id="KW-1185">Reference proteome</keyword>
<dbReference type="InterPro" id="IPR036396">
    <property type="entry name" value="Cyt_P450_sf"/>
</dbReference>
<sequence length="438" mass="46987">MVAEYRHASVVEGVRFTAQVGLPNVVQGLFKKRELPTKVAAIAKAEAQGYALVAGLVERLGTDPFYVRVATDEALLLTDPADIEHVLGGSPDPFASDPEAKRKGMAAFQPDALTISRGDLWRTRRAFAEHVLATGAPLHPLGPVFLDVVTDAVAGLVALEEVGWEDVNDAFARVTRRVVLGDDAAGDLGLTRQLGELMAAGNKQPGKPAAGYDDFVAHLRTYVEAGDPKSLAGLVADAPGDVDAAGQVIHWLFAMGDTLALNLFRTLALLATHPEQLHEARAEVGRVDTRDAGYVAGLDYVAGCLLDTMRLWPTTALFGRVTTRDVEMPGGQVVPEGTQVLIYNVFNHRNRDRVPFADRFAPGEWSGGDAGESWLFNFFSHGPQGCPGAGLSVFLGQAFLASVVDKRTPELVGATLDESQPLPYGLDAFGFRIHFLPR</sequence>
<dbReference type="PANTHER" id="PTHR24305:SF166">
    <property type="entry name" value="CYTOCHROME P450 12A4, MITOCHONDRIAL-RELATED"/>
    <property type="match status" value="1"/>
</dbReference>
<proteinExistence type="inferred from homology"/>
<accession>A0A5C8NFN6</accession>
<dbReference type="InterPro" id="IPR050121">
    <property type="entry name" value="Cytochrome_P450_monoxygenase"/>
</dbReference>
<name>A0A5C8NFN6_9ACTN</name>
<dbReference type="GO" id="GO:0004497">
    <property type="term" value="F:monooxygenase activity"/>
    <property type="evidence" value="ECO:0007669"/>
    <property type="project" value="InterPro"/>
</dbReference>
<protein>
    <submittedName>
        <fullName evidence="2">Cytochrome P450</fullName>
    </submittedName>
</protein>
<gene>
    <name evidence="2" type="ORF">FHP06_12580</name>
</gene>
<dbReference type="Proteomes" id="UP000321571">
    <property type="component" value="Unassembled WGS sequence"/>
</dbReference>
<organism evidence="2 3">
    <name type="scientific">Aeromicrobium terrae</name>
    <dbReference type="NCBI Taxonomy" id="2498846"/>
    <lineage>
        <taxon>Bacteria</taxon>
        <taxon>Bacillati</taxon>
        <taxon>Actinomycetota</taxon>
        <taxon>Actinomycetes</taxon>
        <taxon>Propionibacteriales</taxon>
        <taxon>Nocardioidaceae</taxon>
        <taxon>Aeromicrobium</taxon>
    </lineage>
</organism>
<dbReference type="SUPFAM" id="SSF48264">
    <property type="entry name" value="Cytochrome P450"/>
    <property type="match status" value="1"/>
</dbReference>
<dbReference type="GO" id="GO:0016705">
    <property type="term" value="F:oxidoreductase activity, acting on paired donors, with incorporation or reduction of molecular oxygen"/>
    <property type="evidence" value="ECO:0007669"/>
    <property type="project" value="InterPro"/>
</dbReference>
<dbReference type="InterPro" id="IPR001128">
    <property type="entry name" value="Cyt_P450"/>
</dbReference>
<evidence type="ECO:0000256" key="1">
    <source>
        <dbReference type="ARBA" id="ARBA00010617"/>
    </source>
</evidence>
<evidence type="ECO:0000313" key="2">
    <source>
        <dbReference type="EMBL" id="TXL57619.1"/>
    </source>
</evidence>
<dbReference type="Pfam" id="PF00067">
    <property type="entry name" value="p450"/>
    <property type="match status" value="1"/>
</dbReference>
<dbReference type="PANTHER" id="PTHR24305">
    <property type="entry name" value="CYTOCHROME P450"/>
    <property type="match status" value="1"/>
</dbReference>
<dbReference type="EMBL" id="VDUX01000006">
    <property type="protein sequence ID" value="TXL57619.1"/>
    <property type="molecule type" value="Genomic_DNA"/>
</dbReference>
<evidence type="ECO:0000313" key="3">
    <source>
        <dbReference type="Proteomes" id="UP000321571"/>
    </source>
</evidence>
<dbReference type="OrthoDB" id="7376058at2"/>
<dbReference type="Gene3D" id="1.10.630.10">
    <property type="entry name" value="Cytochrome P450"/>
    <property type="match status" value="1"/>
</dbReference>
<dbReference type="RefSeq" id="WP_147687144.1">
    <property type="nucleotide sequence ID" value="NZ_VDUX01000006.1"/>
</dbReference>
<reference evidence="2 3" key="1">
    <citation type="submission" date="2019-06" db="EMBL/GenBank/DDBJ databases">
        <title>Aeromicrobium sp. nov., isolated from a maize field.</title>
        <authorList>
            <person name="Lin S.-Y."/>
            <person name="Tsai C.-F."/>
            <person name="Young C.-C."/>
        </authorList>
    </citation>
    <scope>NUCLEOTIDE SEQUENCE [LARGE SCALE GENOMIC DNA]</scope>
    <source>
        <strain evidence="2 3">CC-CFT486</strain>
    </source>
</reference>
<dbReference type="GO" id="GO:0005506">
    <property type="term" value="F:iron ion binding"/>
    <property type="evidence" value="ECO:0007669"/>
    <property type="project" value="InterPro"/>
</dbReference>
<comment type="caution">
    <text evidence="2">The sequence shown here is derived from an EMBL/GenBank/DDBJ whole genome shotgun (WGS) entry which is preliminary data.</text>
</comment>
<dbReference type="GO" id="GO:0020037">
    <property type="term" value="F:heme binding"/>
    <property type="evidence" value="ECO:0007669"/>
    <property type="project" value="InterPro"/>
</dbReference>
<comment type="similarity">
    <text evidence="1">Belongs to the cytochrome P450 family.</text>
</comment>